<accession>A0AAV8XNF7</accession>
<protein>
    <recommendedName>
        <fullName evidence="2">PiggyBac transposable element-derived protein domain-containing protein</fullName>
    </recommendedName>
</protein>
<comment type="caution">
    <text evidence="3">The sequence shown here is derived from an EMBL/GenBank/DDBJ whole genome shotgun (WGS) entry which is preliminary data.</text>
</comment>
<dbReference type="PANTHER" id="PTHR46599">
    <property type="entry name" value="PIGGYBAC TRANSPOSABLE ELEMENT-DERIVED PROTEIN 4"/>
    <property type="match status" value="1"/>
</dbReference>
<evidence type="ECO:0000313" key="3">
    <source>
        <dbReference type="EMBL" id="KAJ8940574.1"/>
    </source>
</evidence>
<feature type="compositionally biased region" description="Acidic residues" evidence="1">
    <location>
        <begin position="1"/>
        <end position="11"/>
    </location>
</feature>
<sequence>DNEETFEDEIADPYSSDDSIKDKTYVVSSSESSTDEVDTVDDCLTSPNASYIGTPMESGSTTPNANTIDETISWDEITNSTIDFDLYHTECTLDQGINKTFSKKPIDIFKYFITDEVLDLIVTETNIYAHQELHKRHKDKSRIKSWTDTNTDEIRKFLGVTTAMGLAPLPSLNNYWSKDSLYNNKYIASAFSRDRYRLLLRFVHFANNEDMNPDNRLYKLEKILGLLLENYQYVLQTGRDLVIDESMVPFRGRLLFRQYIPNKTHKYGVKLYKLCTTTGYTYNVNIYTGRGSTDPNIGHAIVQKLLEPINPKEDRKLFADNFYSSVGLTMDLFQQKILYCGTLRSDRKGLPQTIKIKMKKGDIKGHLTHSLIMSLPENNDIINERVKL</sequence>
<dbReference type="InterPro" id="IPR029526">
    <property type="entry name" value="PGBD"/>
</dbReference>
<evidence type="ECO:0000256" key="1">
    <source>
        <dbReference type="SAM" id="MobiDB-lite"/>
    </source>
</evidence>
<feature type="region of interest" description="Disordered" evidence="1">
    <location>
        <begin position="1"/>
        <end position="41"/>
    </location>
</feature>
<dbReference type="AlphaFoldDB" id="A0AAV8XNF7"/>
<keyword evidence="4" id="KW-1185">Reference proteome</keyword>
<gene>
    <name evidence="3" type="ORF">NQ314_010652</name>
</gene>
<evidence type="ECO:0000313" key="4">
    <source>
        <dbReference type="Proteomes" id="UP001162156"/>
    </source>
</evidence>
<reference evidence="3" key="1">
    <citation type="journal article" date="2023" name="Insect Mol. Biol.">
        <title>Genome sequencing provides insights into the evolution of gene families encoding plant cell wall-degrading enzymes in longhorned beetles.</title>
        <authorList>
            <person name="Shin N.R."/>
            <person name="Okamura Y."/>
            <person name="Kirsch R."/>
            <person name="Pauchet Y."/>
        </authorList>
    </citation>
    <scope>NUCLEOTIDE SEQUENCE</scope>
    <source>
        <strain evidence="3">RBIC_L_NR</strain>
    </source>
</reference>
<name>A0AAV8XNF7_9CUCU</name>
<dbReference type="Pfam" id="PF13843">
    <property type="entry name" value="DDE_Tnp_1_7"/>
    <property type="match status" value="1"/>
</dbReference>
<feature type="domain" description="PiggyBac transposable element-derived protein" evidence="2">
    <location>
        <begin position="105"/>
        <end position="373"/>
    </location>
</feature>
<dbReference type="Proteomes" id="UP001162156">
    <property type="component" value="Unassembled WGS sequence"/>
</dbReference>
<feature type="non-terminal residue" evidence="3">
    <location>
        <position position="1"/>
    </location>
</feature>
<dbReference type="PANTHER" id="PTHR46599:SF3">
    <property type="entry name" value="PIGGYBAC TRANSPOSABLE ELEMENT-DERIVED PROTEIN 4"/>
    <property type="match status" value="1"/>
</dbReference>
<organism evidence="3 4">
    <name type="scientific">Rhamnusium bicolor</name>
    <dbReference type="NCBI Taxonomy" id="1586634"/>
    <lineage>
        <taxon>Eukaryota</taxon>
        <taxon>Metazoa</taxon>
        <taxon>Ecdysozoa</taxon>
        <taxon>Arthropoda</taxon>
        <taxon>Hexapoda</taxon>
        <taxon>Insecta</taxon>
        <taxon>Pterygota</taxon>
        <taxon>Neoptera</taxon>
        <taxon>Endopterygota</taxon>
        <taxon>Coleoptera</taxon>
        <taxon>Polyphaga</taxon>
        <taxon>Cucujiformia</taxon>
        <taxon>Chrysomeloidea</taxon>
        <taxon>Cerambycidae</taxon>
        <taxon>Lepturinae</taxon>
        <taxon>Rhagiini</taxon>
        <taxon>Rhamnusium</taxon>
    </lineage>
</organism>
<evidence type="ECO:0000259" key="2">
    <source>
        <dbReference type="Pfam" id="PF13843"/>
    </source>
</evidence>
<dbReference type="EMBL" id="JANEYF010002970">
    <property type="protein sequence ID" value="KAJ8940574.1"/>
    <property type="molecule type" value="Genomic_DNA"/>
</dbReference>
<proteinExistence type="predicted"/>